<dbReference type="AlphaFoldDB" id="A0A432ZRR5"/>
<dbReference type="Gene3D" id="1.20.1440.120">
    <property type="entry name" value="Recombination protein O, C-terminal domain"/>
    <property type="match status" value="1"/>
</dbReference>
<dbReference type="PANTHER" id="PTHR33991">
    <property type="entry name" value="DNA REPAIR PROTEIN RECO"/>
    <property type="match status" value="1"/>
</dbReference>
<evidence type="ECO:0000256" key="7">
    <source>
        <dbReference type="ARBA" id="ARBA00033409"/>
    </source>
</evidence>
<name>A0A432ZRR5_9GAMM</name>
<dbReference type="Pfam" id="PF02565">
    <property type="entry name" value="RecO_C"/>
    <property type="match status" value="1"/>
</dbReference>
<dbReference type="Pfam" id="PF11967">
    <property type="entry name" value="RecO_N"/>
    <property type="match status" value="1"/>
</dbReference>
<keyword evidence="5 8" id="KW-0233">DNA recombination</keyword>
<evidence type="ECO:0000256" key="8">
    <source>
        <dbReference type="HAMAP-Rule" id="MF_00201"/>
    </source>
</evidence>
<dbReference type="SUPFAM" id="SSF50249">
    <property type="entry name" value="Nucleic acid-binding proteins"/>
    <property type="match status" value="1"/>
</dbReference>
<evidence type="ECO:0000256" key="5">
    <source>
        <dbReference type="ARBA" id="ARBA00023172"/>
    </source>
</evidence>
<comment type="function">
    <text evidence="1 8">Involved in DNA repair and RecF pathway recombination.</text>
</comment>
<evidence type="ECO:0000256" key="2">
    <source>
        <dbReference type="ARBA" id="ARBA00007452"/>
    </source>
</evidence>
<dbReference type="InterPro" id="IPR037278">
    <property type="entry name" value="ARFGAP/RecO"/>
</dbReference>
<dbReference type="SUPFAM" id="SSF57863">
    <property type="entry name" value="ArfGap/RecO-like zinc finger"/>
    <property type="match status" value="1"/>
</dbReference>
<dbReference type="HAMAP" id="MF_00201">
    <property type="entry name" value="RecO"/>
    <property type="match status" value="1"/>
</dbReference>
<keyword evidence="4 8" id="KW-0227">DNA damage</keyword>
<gene>
    <name evidence="8 10" type="primary">recO</name>
    <name evidence="10" type="ORF">CWI84_05935</name>
</gene>
<dbReference type="Gene3D" id="2.40.50.140">
    <property type="entry name" value="Nucleic acid-binding proteins"/>
    <property type="match status" value="1"/>
</dbReference>
<evidence type="ECO:0000256" key="1">
    <source>
        <dbReference type="ARBA" id="ARBA00003065"/>
    </source>
</evidence>
<comment type="similarity">
    <text evidence="2 8">Belongs to the RecO family.</text>
</comment>
<dbReference type="RefSeq" id="WP_126841657.1">
    <property type="nucleotide sequence ID" value="NZ_PIQH01000004.1"/>
</dbReference>
<dbReference type="InterPro" id="IPR042242">
    <property type="entry name" value="RecO_C"/>
</dbReference>
<keyword evidence="11" id="KW-1185">Reference proteome</keyword>
<feature type="domain" description="DNA replication/recombination mediator RecO N-terminal" evidence="9">
    <location>
        <begin position="3"/>
        <end position="71"/>
    </location>
</feature>
<dbReference type="Proteomes" id="UP000287996">
    <property type="component" value="Unassembled WGS sequence"/>
</dbReference>
<dbReference type="InterPro" id="IPR003717">
    <property type="entry name" value="RecO"/>
</dbReference>
<dbReference type="GO" id="GO:0006302">
    <property type="term" value="P:double-strand break repair"/>
    <property type="evidence" value="ECO:0007669"/>
    <property type="project" value="TreeGrafter"/>
</dbReference>
<dbReference type="GO" id="GO:0006310">
    <property type="term" value="P:DNA recombination"/>
    <property type="evidence" value="ECO:0007669"/>
    <property type="project" value="UniProtKB-UniRule"/>
</dbReference>
<evidence type="ECO:0000259" key="9">
    <source>
        <dbReference type="Pfam" id="PF11967"/>
    </source>
</evidence>
<dbReference type="EMBL" id="PIQH01000004">
    <property type="protein sequence ID" value="RUO80597.1"/>
    <property type="molecule type" value="Genomic_DNA"/>
</dbReference>
<keyword evidence="6 8" id="KW-0234">DNA repair</keyword>
<dbReference type="GO" id="GO:0043590">
    <property type="term" value="C:bacterial nucleoid"/>
    <property type="evidence" value="ECO:0007669"/>
    <property type="project" value="TreeGrafter"/>
</dbReference>
<evidence type="ECO:0000313" key="11">
    <source>
        <dbReference type="Proteomes" id="UP000287996"/>
    </source>
</evidence>
<dbReference type="InterPro" id="IPR012340">
    <property type="entry name" value="NA-bd_OB-fold"/>
</dbReference>
<accession>A0A432ZRR5</accession>
<comment type="caution">
    <text evidence="10">The sequence shown here is derived from an EMBL/GenBank/DDBJ whole genome shotgun (WGS) entry which is preliminary data.</text>
</comment>
<evidence type="ECO:0000256" key="6">
    <source>
        <dbReference type="ARBA" id="ARBA00023204"/>
    </source>
</evidence>
<dbReference type="InterPro" id="IPR022572">
    <property type="entry name" value="DNA_rep/recomb_RecO_N"/>
</dbReference>
<evidence type="ECO:0000313" key="10">
    <source>
        <dbReference type="EMBL" id="RUO80597.1"/>
    </source>
</evidence>
<evidence type="ECO:0000256" key="4">
    <source>
        <dbReference type="ARBA" id="ARBA00022763"/>
    </source>
</evidence>
<dbReference type="PANTHER" id="PTHR33991:SF1">
    <property type="entry name" value="DNA REPAIR PROTEIN RECO"/>
    <property type="match status" value="1"/>
</dbReference>
<evidence type="ECO:0000256" key="3">
    <source>
        <dbReference type="ARBA" id="ARBA00021310"/>
    </source>
</evidence>
<organism evidence="10 11">
    <name type="scientific">Idiomarina tyrosinivorans</name>
    <dbReference type="NCBI Taxonomy" id="1445662"/>
    <lineage>
        <taxon>Bacteria</taxon>
        <taxon>Pseudomonadati</taxon>
        <taxon>Pseudomonadota</taxon>
        <taxon>Gammaproteobacteria</taxon>
        <taxon>Alteromonadales</taxon>
        <taxon>Idiomarinaceae</taxon>
        <taxon>Idiomarina</taxon>
    </lineage>
</organism>
<protein>
    <recommendedName>
        <fullName evidence="3 8">DNA repair protein RecO</fullName>
    </recommendedName>
    <alternativeName>
        <fullName evidence="7 8">Recombination protein O</fullName>
    </alternativeName>
</protein>
<sequence length="230" mass="26346">MHEGFVLHRWDFQESSIIIDVFTRLQGRVRIVAKGAKRNNSPWRAILQPFIPLLLDWRGRGDLKTLISAETQTGLATPALTGTALYSAFYLNELLTRLLPPQGEAEPLYEEYAKTLELLHHSSEVEPLLRHFEWRLLWHLGVAFDWQVDAATGEALGQSEFCYFVAGQGFFNAQQSSEKAIKLASKDVQQLAQFERLDSRLLKLLKHIMRAELAIHLGEKPLHSRQLFRS</sequence>
<proteinExistence type="inferred from homology"/>
<dbReference type="NCBIfam" id="TIGR00613">
    <property type="entry name" value="reco"/>
    <property type="match status" value="1"/>
</dbReference>
<reference evidence="10 11" key="1">
    <citation type="journal article" date="2011" name="Front. Microbiol.">
        <title>Genomic signatures of strain selection and enhancement in Bacillus atrophaeus var. globigii, a historical biowarfare simulant.</title>
        <authorList>
            <person name="Gibbons H.S."/>
            <person name="Broomall S.M."/>
            <person name="McNew L.A."/>
            <person name="Daligault H."/>
            <person name="Chapman C."/>
            <person name="Bruce D."/>
            <person name="Karavis M."/>
            <person name="Krepps M."/>
            <person name="McGregor P.A."/>
            <person name="Hong C."/>
            <person name="Park K.H."/>
            <person name="Akmal A."/>
            <person name="Feldman A."/>
            <person name="Lin J.S."/>
            <person name="Chang W.E."/>
            <person name="Higgs B.W."/>
            <person name="Demirev P."/>
            <person name="Lindquist J."/>
            <person name="Liem A."/>
            <person name="Fochler E."/>
            <person name="Read T.D."/>
            <person name="Tapia R."/>
            <person name="Johnson S."/>
            <person name="Bishop-Lilly K.A."/>
            <person name="Detter C."/>
            <person name="Han C."/>
            <person name="Sozhamannan S."/>
            <person name="Rosenzweig C.N."/>
            <person name="Skowronski E.W."/>
        </authorList>
    </citation>
    <scope>NUCLEOTIDE SEQUENCE [LARGE SCALE GENOMIC DNA]</scope>
    <source>
        <strain evidence="10 11">CC-PW-9</strain>
    </source>
</reference>
<dbReference type="OrthoDB" id="9804792at2"/>